<feature type="signal peptide" evidence="2">
    <location>
        <begin position="1"/>
        <end position="20"/>
    </location>
</feature>
<dbReference type="EMBL" id="JACYHB010000007">
    <property type="protein sequence ID" value="MBD8079503.1"/>
    <property type="molecule type" value="Genomic_DNA"/>
</dbReference>
<feature type="compositionally biased region" description="Acidic residues" evidence="1">
    <location>
        <begin position="153"/>
        <end position="163"/>
    </location>
</feature>
<dbReference type="Pfam" id="PF08239">
    <property type="entry name" value="SH3_3"/>
    <property type="match status" value="1"/>
</dbReference>
<feature type="region of interest" description="Disordered" evidence="1">
    <location>
        <begin position="153"/>
        <end position="174"/>
    </location>
</feature>
<evidence type="ECO:0000313" key="4">
    <source>
        <dbReference type="EMBL" id="MBD8079503.1"/>
    </source>
</evidence>
<dbReference type="InterPro" id="IPR058593">
    <property type="entry name" value="ARB_07466-like_C"/>
</dbReference>
<feature type="chain" id="PRO_5039344950" evidence="2">
    <location>
        <begin position="21"/>
        <end position="292"/>
    </location>
</feature>
<dbReference type="RefSeq" id="WP_191829078.1">
    <property type="nucleotide sequence ID" value="NZ_JACYHB010000007.1"/>
</dbReference>
<gene>
    <name evidence="4" type="ORF">IF651_10600</name>
</gene>
<dbReference type="Proteomes" id="UP000610846">
    <property type="component" value="Unassembled WGS sequence"/>
</dbReference>
<feature type="compositionally biased region" description="Basic and acidic residues" evidence="1">
    <location>
        <begin position="35"/>
        <end position="49"/>
    </location>
</feature>
<dbReference type="AlphaFoldDB" id="A0A927PCF3"/>
<dbReference type="Pfam" id="PF26571">
    <property type="entry name" value="VldE"/>
    <property type="match status" value="1"/>
</dbReference>
<reference evidence="4" key="1">
    <citation type="journal article" date="2018" name="Curr. Microbiol.">
        <title>Cellulosimicrobium arenosum sp. nov., Isolated from Marine Sediment Sand.</title>
        <authorList>
            <person name="Oh M."/>
            <person name="Kim J.H."/>
            <person name="Yoon J.H."/>
            <person name="Schumann P."/>
            <person name="Kim W."/>
        </authorList>
    </citation>
    <scope>NUCLEOTIDE SEQUENCE</scope>
    <source>
        <strain evidence="4">KCTC 49039</strain>
    </source>
</reference>
<reference evidence="4" key="2">
    <citation type="submission" date="2020-09" db="EMBL/GenBank/DDBJ databases">
        <authorList>
            <person name="Yu Y."/>
        </authorList>
    </citation>
    <scope>NUCLEOTIDE SEQUENCE</scope>
    <source>
        <strain evidence="4">KCTC 49039</strain>
    </source>
</reference>
<keyword evidence="2" id="KW-0732">Signal</keyword>
<evidence type="ECO:0000259" key="3">
    <source>
        <dbReference type="PROSITE" id="PS51781"/>
    </source>
</evidence>
<name>A0A927PCF3_9MICO</name>
<comment type="caution">
    <text evidence="4">The sequence shown here is derived from an EMBL/GenBank/DDBJ whole genome shotgun (WGS) entry which is preliminary data.</text>
</comment>
<dbReference type="PROSITE" id="PS51781">
    <property type="entry name" value="SH3B"/>
    <property type="match status" value="1"/>
</dbReference>
<proteinExistence type="predicted"/>
<feature type="region of interest" description="Disordered" evidence="1">
    <location>
        <begin position="12"/>
        <end position="95"/>
    </location>
</feature>
<dbReference type="InterPro" id="IPR003646">
    <property type="entry name" value="SH3-like_bac-type"/>
</dbReference>
<accession>A0A927PCF3</accession>
<feature type="domain" description="SH3b" evidence="3">
    <location>
        <begin position="93"/>
        <end position="156"/>
    </location>
</feature>
<evidence type="ECO:0000256" key="2">
    <source>
        <dbReference type="SAM" id="SignalP"/>
    </source>
</evidence>
<keyword evidence="5" id="KW-1185">Reference proteome</keyword>
<organism evidence="4 5">
    <name type="scientific">Cellulosimicrobium arenosum</name>
    <dbReference type="NCBI Taxonomy" id="2708133"/>
    <lineage>
        <taxon>Bacteria</taxon>
        <taxon>Bacillati</taxon>
        <taxon>Actinomycetota</taxon>
        <taxon>Actinomycetes</taxon>
        <taxon>Micrococcales</taxon>
        <taxon>Promicromonosporaceae</taxon>
        <taxon>Cellulosimicrobium</taxon>
    </lineage>
</organism>
<dbReference type="Gene3D" id="2.30.30.40">
    <property type="entry name" value="SH3 Domains"/>
    <property type="match status" value="1"/>
</dbReference>
<sequence>MLALVTLLGAGVLGSGPQQADGSEAPVGPTAGPTPERDATAASRSDERAPLSAGPVPTKDAVPSPTDEAAAEPLPEIVPAPDAEPEPEPLPDVTGQMWTTDAVNVRTAPSADAEKVTTASFATAVDVTGAVEDGWNQVVWEGAAAWISADFLSDSEPEPEPEAGEQAASAAGTSLAPCSVNPEIESSLQSNATATYRSVCASFPQVTSYGGIRPGDSGDHGTGRAVDIMITGETGWEIARYLQANAGSLGITYVIYQQQRWMAGDATSSWIPMEDRGSTTANHYDHVHVSTS</sequence>
<evidence type="ECO:0000256" key="1">
    <source>
        <dbReference type="SAM" id="MobiDB-lite"/>
    </source>
</evidence>
<protein>
    <submittedName>
        <fullName evidence="4">SH3 domain-containing protein</fullName>
    </submittedName>
</protein>
<evidence type="ECO:0000313" key="5">
    <source>
        <dbReference type="Proteomes" id="UP000610846"/>
    </source>
</evidence>